<evidence type="ECO:0000313" key="1">
    <source>
        <dbReference type="EMBL" id="MFC2950270.1"/>
    </source>
</evidence>
<sequence>MQQEIPTNEIAKALYTINRHAKTAPEPKHLYDIKKEAINRLLKEKKADKIGLHFSDHPKYSNQHSTLLVKVADYYFHIPPTKEDFKELEHLGTLDHNYRNPQARMSLSQAKKTIYQYIGWKPRKGNQTQQRRNYSSSYFTPSSLGKMEWPPTKPHRNF</sequence>
<dbReference type="Proteomes" id="UP001595387">
    <property type="component" value="Unassembled WGS sequence"/>
</dbReference>
<evidence type="ECO:0000313" key="2">
    <source>
        <dbReference type="Proteomes" id="UP001595387"/>
    </source>
</evidence>
<accession>A0ABV7AC46</accession>
<gene>
    <name evidence="1" type="ORF">ACFODW_18245</name>
</gene>
<dbReference type="RefSeq" id="WP_390308397.1">
    <property type="nucleotide sequence ID" value="NZ_JBHRRZ010000040.1"/>
</dbReference>
<keyword evidence="2" id="KW-1185">Reference proteome</keyword>
<dbReference type="Pfam" id="PF14177">
    <property type="entry name" value="YkyB"/>
    <property type="match status" value="1"/>
</dbReference>
<reference evidence="2" key="1">
    <citation type="journal article" date="2019" name="Int. J. Syst. Evol. Microbiol.">
        <title>The Global Catalogue of Microorganisms (GCM) 10K type strain sequencing project: providing services to taxonomists for standard genome sequencing and annotation.</title>
        <authorList>
            <consortium name="The Broad Institute Genomics Platform"/>
            <consortium name="The Broad Institute Genome Sequencing Center for Infectious Disease"/>
            <person name="Wu L."/>
            <person name="Ma J."/>
        </authorList>
    </citation>
    <scope>NUCLEOTIDE SEQUENCE [LARGE SCALE GENOMIC DNA]</scope>
    <source>
        <strain evidence="2">KCTC 13193</strain>
    </source>
</reference>
<organism evidence="1 2">
    <name type="scientific">Virgibacillus sediminis</name>
    <dbReference type="NCBI Taxonomy" id="202260"/>
    <lineage>
        <taxon>Bacteria</taxon>
        <taxon>Bacillati</taxon>
        <taxon>Bacillota</taxon>
        <taxon>Bacilli</taxon>
        <taxon>Bacillales</taxon>
        <taxon>Bacillaceae</taxon>
        <taxon>Virgibacillus</taxon>
    </lineage>
</organism>
<comment type="caution">
    <text evidence="1">The sequence shown here is derived from an EMBL/GenBank/DDBJ whole genome shotgun (WGS) entry which is preliminary data.</text>
</comment>
<dbReference type="EMBL" id="JBHRRZ010000040">
    <property type="protein sequence ID" value="MFC2950270.1"/>
    <property type="molecule type" value="Genomic_DNA"/>
</dbReference>
<name>A0ABV7AC46_9BACI</name>
<dbReference type="InterPro" id="IPR025552">
    <property type="entry name" value="YkyB"/>
</dbReference>
<proteinExistence type="predicted"/>
<protein>
    <submittedName>
        <fullName evidence="1">YkyB family protein</fullName>
    </submittedName>
</protein>